<proteinExistence type="predicted"/>
<dbReference type="Proteomes" id="UP000694925">
    <property type="component" value="Unplaced"/>
</dbReference>
<keyword evidence="1" id="KW-1185">Reference proteome</keyword>
<dbReference type="AlphaFoldDB" id="A0AAJ7JE77"/>
<dbReference type="GeneID" id="108631306"/>
<reference evidence="2" key="1">
    <citation type="submission" date="2025-08" db="UniProtKB">
        <authorList>
            <consortium name="RefSeq"/>
        </authorList>
    </citation>
    <scope>IDENTIFICATION</scope>
    <source>
        <tissue evidence="2">Whole body</tissue>
    </source>
</reference>
<protein>
    <submittedName>
        <fullName evidence="2">Uncharacterized protein LOC108631306</fullName>
    </submittedName>
</protein>
<name>A0AAJ7JE77_9HYME</name>
<evidence type="ECO:0000313" key="1">
    <source>
        <dbReference type="Proteomes" id="UP000694925"/>
    </source>
</evidence>
<accession>A0AAJ7JE77</accession>
<dbReference type="KEGG" id="ccal:108631306"/>
<organism evidence="1 2">
    <name type="scientific">Ceratina calcarata</name>
    <dbReference type="NCBI Taxonomy" id="156304"/>
    <lineage>
        <taxon>Eukaryota</taxon>
        <taxon>Metazoa</taxon>
        <taxon>Ecdysozoa</taxon>
        <taxon>Arthropoda</taxon>
        <taxon>Hexapoda</taxon>
        <taxon>Insecta</taxon>
        <taxon>Pterygota</taxon>
        <taxon>Neoptera</taxon>
        <taxon>Endopterygota</taxon>
        <taxon>Hymenoptera</taxon>
        <taxon>Apocrita</taxon>
        <taxon>Aculeata</taxon>
        <taxon>Apoidea</taxon>
        <taxon>Anthophila</taxon>
        <taxon>Apidae</taxon>
        <taxon>Ceratina</taxon>
        <taxon>Zadontomerus</taxon>
    </lineage>
</organism>
<gene>
    <name evidence="2" type="primary">LOC108631306</name>
</gene>
<sequence length="203" mass="22743">MGILPNLGGPKESIRRVYLGVVRSIALYGAPMWSTDLMASRRSISLLHKVQRRLAIRVVRGYRTISFEAATLLSRLPPFELLAEADAEAYFSVRRARQGGGVSAGVTVEARRQARLRALDKWHTWLFSPRYVHKPVVEAVLPNFWDWLDRGHASLTFRLTQVLTGHGCFGEYLHGIGREATAVCHHCGHGEDTAQHTLEFCPA</sequence>
<dbReference type="RefSeq" id="XP_017890633.1">
    <property type="nucleotide sequence ID" value="XM_018035144.1"/>
</dbReference>
<evidence type="ECO:0000313" key="2">
    <source>
        <dbReference type="RefSeq" id="XP_017890633.1"/>
    </source>
</evidence>